<protein>
    <recommendedName>
        <fullName evidence="3">Secreted protein</fullName>
    </recommendedName>
</protein>
<accession>A0ABX9XKZ3</accession>
<evidence type="ECO:0000313" key="1">
    <source>
        <dbReference type="EMBL" id="ROZ83743.1"/>
    </source>
</evidence>
<keyword evidence="2" id="KW-1185">Reference proteome</keyword>
<reference evidence="1 2" key="1">
    <citation type="submission" date="2018-11" db="EMBL/GenBank/DDBJ databases">
        <authorList>
            <person name="Jang G.I."/>
            <person name="Hwang C.Y."/>
        </authorList>
    </citation>
    <scope>NUCLEOTIDE SEQUENCE [LARGE SCALE GENOMIC DNA]</scope>
    <source>
        <strain evidence="1 2">SSM26</strain>
    </source>
</reference>
<gene>
    <name evidence="1" type="ORF">EF096_11850</name>
</gene>
<evidence type="ECO:0000313" key="2">
    <source>
        <dbReference type="Proteomes" id="UP000275199"/>
    </source>
</evidence>
<organism evidence="1 2">
    <name type="scientific">Pseudomonas neustonica</name>
    <dbReference type="NCBI Taxonomy" id="2487346"/>
    <lineage>
        <taxon>Bacteria</taxon>
        <taxon>Pseudomonadati</taxon>
        <taxon>Pseudomonadota</taxon>
        <taxon>Gammaproteobacteria</taxon>
        <taxon>Pseudomonadales</taxon>
        <taxon>Pseudomonadaceae</taxon>
        <taxon>Pseudomonas</taxon>
    </lineage>
</organism>
<sequence length="84" mass="9232">MRSVSGVFLAWVTSTRVQSSHRIAAGWQRQRQFNLLLLHRETALGQACDNKGLATAAGFFMLPDGDRGLSTQVMRISAMAGFAY</sequence>
<dbReference type="EMBL" id="RKKU01000014">
    <property type="protein sequence ID" value="ROZ83743.1"/>
    <property type="molecule type" value="Genomic_DNA"/>
</dbReference>
<dbReference type="Proteomes" id="UP000275199">
    <property type="component" value="Unassembled WGS sequence"/>
</dbReference>
<proteinExistence type="predicted"/>
<comment type="caution">
    <text evidence="1">The sequence shown here is derived from an EMBL/GenBank/DDBJ whole genome shotgun (WGS) entry which is preliminary data.</text>
</comment>
<name>A0ABX9XKZ3_9PSED</name>
<evidence type="ECO:0008006" key="3">
    <source>
        <dbReference type="Google" id="ProtNLM"/>
    </source>
</evidence>